<dbReference type="InterPro" id="IPR036867">
    <property type="entry name" value="R3H_dom_sf"/>
</dbReference>
<feature type="compositionally biased region" description="Basic and acidic residues" evidence="1">
    <location>
        <begin position="106"/>
        <end position="122"/>
    </location>
</feature>
<dbReference type="eggNOG" id="KOG0154">
    <property type="taxonomic scope" value="Eukaryota"/>
</dbReference>
<dbReference type="PROSITE" id="PS50174">
    <property type="entry name" value="G_PATCH"/>
    <property type="match status" value="1"/>
</dbReference>
<evidence type="ECO:0000256" key="1">
    <source>
        <dbReference type="SAM" id="MobiDB-lite"/>
    </source>
</evidence>
<reference evidence="5" key="2">
    <citation type="submission" date="2009-11" db="EMBL/GenBank/DDBJ databases">
        <title>The Genome Sequence of Allomyces macrogynus strain ATCC 38327.</title>
        <authorList>
            <consortium name="The Broad Institute Genome Sequencing Platform"/>
            <person name="Russ C."/>
            <person name="Cuomo C."/>
            <person name="Shea T."/>
            <person name="Young S.K."/>
            <person name="Zeng Q."/>
            <person name="Koehrsen M."/>
            <person name="Haas B."/>
            <person name="Borodovsky M."/>
            <person name="Guigo R."/>
            <person name="Alvarado L."/>
            <person name="Berlin A."/>
            <person name="Borenstein D."/>
            <person name="Chen Z."/>
            <person name="Engels R."/>
            <person name="Freedman E."/>
            <person name="Gellesch M."/>
            <person name="Goldberg J."/>
            <person name="Griggs A."/>
            <person name="Gujja S."/>
            <person name="Heiman D."/>
            <person name="Hepburn T."/>
            <person name="Howarth C."/>
            <person name="Jen D."/>
            <person name="Larson L."/>
            <person name="Lewis B."/>
            <person name="Mehta T."/>
            <person name="Park D."/>
            <person name="Pearson M."/>
            <person name="Roberts A."/>
            <person name="Saif S."/>
            <person name="Shenoy N."/>
            <person name="Sisk P."/>
            <person name="Stolte C."/>
            <person name="Sykes S."/>
            <person name="Walk T."/>
            <person name="White J."/>
            <person name="Yandava C."/>
            <person name="Burger G."/>
            <person name="Gray M.W."/>
            <person name="Holland P.W.H."/>
            <person name="King N."/>
            <person name="Lang F.B.F."/>
            <person name="Roger A.J."/>
            <person name="Ruiz-Trillo I."/>
            <person name="Lander E."/>
            <person name="Nusbaum C."/>
        </authorList>
    </citation>
    <scope>NUCLEOTIDE SEQUENCE [LARGE SCALE GENOMIC DNA]</scope>
    <source>
        <strain evidence="5">ATCC 38327</strain>
    </source>
</reference>
<dbReference type="Pfam" id="PF01424">
    <property type="entry name" value="R3H"/>
    <property type="match status" value="1"/>
</dbReference>
<feature type="region of interest" description="Disordered" evidence="1">
    <location>
        <begin position="451"/>
        <end position="477"/>
    </location>
</feature>
<gene>
    <name evidence="4" type="ORF">AMAG_08402</name>
</gene>
<feature type="compositionally biased region" description="Acidic residues" evidence="1">
    <location>
        <begin position="458"/>
        <end position="471"/>
    </location>
</feature>
<proteinExistence type="predicted"/>
<feature type="region of interest" description="Disordered" evidence="1">
    <location>
        <begin position="64"/>
        <end position="122"/>
    </location>
</feature>
<evidence type="ECO:0000313" key="5">
    <source>
        <dbReference type="Proteomes" id="UP000054350"/>
    </source>
</evidence>
<name>A0A0L0SLJ2_ALLM3</name>
<evidence type="ECO:0000313" key="4">
    <source>
        <dbReference type="EMBL" id="KNE63254.1"/>
    </source>
</evidence>
<dbReference type="PANTHER" id="PTHR14195">
    <property type="entry name" value="G PATCH DOMAIN CONTAINING PROTEIN 2"/>
    <property type="match status" value="1"/>
</dbReference>
<dbReference type="STRING" id="578462.A0A0L0SLJ2"/>
<accession>A0A0L0SLJ2</accession>
<protein>
    <recommendedName>
        <fullName evidence="6">G-patch domain-containing protein</fullName>
    </recommendedName>
</protein>
<dbReference type="InterPro" id="IPR001374">
    <property type="entry name" value="R3H_dom"/>
</dbReference>
<feature type="compositionally biased region" description="Gly residues" evidence="1">
    <location>
        <begin position="67"/>
        <end position="86"/>
    </location>
</feature>
<dbReference type="Proteomes" id="UP000054350">
    <property type="component" value="Unassembled WGS sequence"/>
</dbReference>
<reference evidence="4 5" key="1">
    <citation type="submission" date="2009-11" db="EMBL/GenBank/DDBJ databases">
        <title>Annotation of Allomyces macrogynus ATCC 38327.</title>
        <authorList>
            <consortium name="The Broad Institute Genome Sequencing Platform"/>
            <person name="Russ C."/>
            <person name="Cuomo C."/>
            <person name="Burger G."/>
            <person name="Gray M.W."/>
            <person name="Holland P.W.H."/>
            <person name="King N."/>
            <person name="Lang F.B.F."/>
            <person name="Roger A.J."/>
            <person name="Ruiz-Trillo I."/>
            <person name="Young S.K."/>
            <person name="Zeng Q."/>
            <person name="Gargeya S."/>
            <person name="Fitzgerald M."/>
            <person name="Haas B."/>
            <person name="Abouelleil A."/>
            <person name="Alvarado L."/>
            <person name="Arachchi H.M."/>
            <person name="Berlin A."/>
            <person name="Chapman S.B."/>
            <person name="Gearin G."/>
            <person name="Goldberg J."/>
            <person name="Griggs A."/>
            <person name="Gujja S."/>
            <person name="Hansen M."/>
            <person name="Heiman D."/>
            <person name="Howarth C."/>
            <person name="Larimer J."/>
            <person name="Lui A."/>
            <person name="MacDonald P.J.P."/>
            <person name="McCowen C."/>
            <person name="Montmayeur A."/>
            <person name="Murphy C."/>
            <person name="Neiman D."/>
            <person name="Pearson M."/>
            <person name="Priest M."/>
            <person name="Roberts A."/>
            <person name="Saif S."/>
            <person name="Shea T."/>
            <person name="Sisk P."/>
            <person name="Stolte C."/>
            <person name="Sykes S."/>
            <person name="Wortman J."/>
            <person name="Nusbaum C."/>
            <person name="Birren B."/>
        </authorList>
    </citation>
    <scope>NUCLEOTIDE SEQUENCE [LARGE SCALE GENOMIC DNA]</scope>
    <source>
        <strain evidence="4 5">ATCC 38327</strain>
    </source>
</reference>
<dbReference type="AlphaFoldDB" id="A0A0L0SLJ2"/>
<feature type="region of interest" description="Disordered" evidence="1">
    <location>
        <begin position="277"/>
        <end position="300"/>
    </location>
</feature>
<dbReference type="CDD" id="cd02325">
    <property type="entry name" value="R3H"/>
    <property type="match status" value="1"/>
</dbReference>
<dbReference type="OrthoDB" id="21470at2759"/>
<organism evidence="4 5">
    <name type="scientific">Allomyces macrogynus (strain ATCC 38327)</name>
    <name type="common">Allomyces javanicus var. macrogynus</name>
    <dbReference type="NCBI Taxonomy" id="578462"/>
    <lineage>
        <taxon>Eukaryota</taxon>
        <taxon>Fungi</taxon>
        <taxon>Fungi incertae sedis</taxon>
        <taxon>Blastocladiomycota</taxon>
        <taxon>Blastocladiomycetes</taxon>
        <taxon>Blastocladiales</taxon>
        <taxon>Blastocladiaceae</taxon>
        <taxon>Allomyces</taxon>
    </lineage>
</organism>
<feature type="region of interest" description="Disordered" evidence="1">
    <location>
        <begin position="363"/>
        <end position="403"/>
    </location>
</feature>
<dbReference type="Gene3D" id="3.30.1370.50">
    <property type="entry name" value="R3H-like domain"/>
    <property type="match status" value="1"/>
</dbReference>
<dbReference type="EMBL" id="GG745341">
    <property type="protein sequence ID" value="KNE63254.1"/>
    <property type="molecule type" value="Genomic_DNA"/>
</dbReference>
<dbReference type="InterPro" id="IPR051189">
    <property type="entry name" value="Splicing_assoc_domain"/>
</dbReference>
<dbReference type="SUPFAM" id="SSF82708">
    <property type="entry name" value="R3H domain"/>
    <property type="match status" value="1"/>
</dbReference>
<feature type="domain" description="G-patch" evidence="2">
    <location>
        <begin position="712"/>
        <end position="779"/>
    </location>
</feature>
<dbReference type="PROSITE" id="PS51061">
    <property type="entry name" value="R3H"/>
    <property type="match status" value="1"/>
</dbReference>
<feature type="region of interest" description="Disordered" evidence="1">
    <location>
        <begin position="1"/>
        <end position="42"/>
    </location>
</feature>
<feature type="compositionally biased region" description="Gly residues" evidence="1">
    <location>
        <begin position="92"/>
        <end position="102"/>
    </location>
</feature>
<dbReference type="InterPro" id="IPR000467">
    <property type="entry name" value="G_patch_dom"/>
</dbReference>
<keyword evidence="5" id="KW-1185">Reference proteome</keyword>
<feature type="compositionally biased region" description="Basic residues" evidence="1">
    <location>
        <begin position="1"/>
        <end position="13"/>
    </location>
</feature>
<evidence type="ECO:0000259" key="2">
    <source>
        <dbReference type="PROSITE" id="PS50174"/>
    </source>
</evidence>
<sequence length="779" mass="82810">MKHMMQRRKHAGKAKAAPASTRLATTDATTPGASSRRATKKAHQLDTIYDALADLAISQHDRAWGPHAGGGARGRCGARGRGTARGGRGRGGRGGSRGGGGYRAASPERAHGPDAEKPKTWRESHRGLGFKNLITSNDKLNFMADPDPLAEKGSDKVTVVPEFANEWSVAAPAWILKLYYVPFVSAGVITAPPRLTNNDVTEEKGAGPIETAHVDEHDEVPDFWAMVATQDIEDEATGHELHADDVVEGQDEADVEQETDDQILDLVRDHAEAMALDSETADDDAMSVDPAHLTSSYSNSASDFDYDASDDPTALDLYPALHLDAHESGTDSDSADDDDLFVIDTTPAQFDFARAAPPKKHGAARVLGDRPSTPTLPVFAKPKGKGRARPTSPSLPVFVTPKGKGKPAVRIADDLAEYDLDDYDDEPMHGMFAVLGRGGYAETTDEDVSMATGTTTDATDDDDSDDSDDGSDSSSISSYNEAGAFAAVRSDEDDAILQDYLANLSDSDRHDMYNAHVLSWAGRSAGGGLSDFDDPFLTLAAPLKKARAAKGSKLKNKADPYGFGDEVYVGGTKKGKKGAKARAIQTAVDFDAVEKVIKRFMQDPFEQTQLPPMPKGLRKIAQSMAACYQLKTKALGSKHSKRLQLIKTQRSDYPRGTLAKQLKNLRQQHGAVPVVETWGSKTGAKKAASTAPPAIKPTHGYVVGEHAPPIAQDNVGHKILRNFGWAPGETLGVGVAAGGEAGAGDRDAVAAAGARRVKEGALQAPLQAVVRAARRGLGT</sequence>
<evidence type="ECO:0000259" key="3">
    <source>
        <dbReference type="PROSITE" id="PS51061"/>
    </source>
</evidence>
<dbReference type="GO" id="GO:0003676">
    <property type="term" value="F:nucleic acid binding"/>
    <property type="evidence" value="ECO:0007669"/>
    <property type="project" value="UniProtKB-UniRule"/>
</dbReference>
<dbReference type="VEuPathDB" id="FungiDB:AMAG_08402"/>
<feature type="domain" description="R3H" evidence="3">
    <location>
        <begin position="587"/>
        <end position="649"/>
    </location>
</feature>
<evidence type="ECO:0008006" key="6">
    <source>
        <dbReference type="Google" id="ProtNLM"/>
    </source>
</evidence>
<feature type="compositionally biased region" description="Polar residues" evidence="1">
    <location>
        <begin position="22"/>
        <end position="33"/>
    </location>
</feature>